<feature type="domain" description="NodB homology" evidence="3">
    <location>
        <begin position="26"/>
        <end position="206"/>
    </location>
</feature>
<dbReference type="InterPro" id="IPR050248">
    <property type="entry name" value="Polysacc_deacetylase_ArnD"/>
</dbReference>
<keyword evidence="5" id="KW-1185">Reference proteome</keyword>
<organism evidence="4 5">
    <name type="scientific">Algoriphagus jejuensis</name>
    <dbReference type="NCBI Taxonomy" id="419934"/>
    <lineage>
        <taxon>Bacteria</taxon>
        <taxon>Pseudomonadati</taxon>
        <taxon>Bacteroidota</taxon>
        <taxon>Cytophagia</taxon>
        <taxon>Cytophagales</taxon>
        <taxon>Cyclobacteriaceae</taxon>
        <taxon>Algoriphagus</taxon>
    </lineage>
</organism>
<dbReference type="CDD" id="cd10917">
    <property type="entry name" value="CE4_NodB_like_6s_7s"/>
    <property type="match status" value="1"/>
</dbReference>
<sequence>MIWHTVPRAVQLLFPKRIWKGDPSGKCVYLTFDDGPVPGVTDYVMNELAKRGQKATFFMVGDNVRKHRSLAKEVLDAGNAIGNHTFNHRNGWKTADTDYLENVREFDRVLEEGLGLKTELFRPPYGLLKGSQAKVLLESKKIVMWDVLSGDYDPSLKASRILHKTQENTRSGSIVLFHDQQKTREVVPKVLPSYLEFLRQNGFETRLL</sequence>
<dbReference type="Proteomes" id="UP001500469">
    <property type="component" value="Unassembled WGS sequence"/>
</dbReference>
<reference evidence="5" key="1">
    <citation type="journal article" date="2019" name="Int. J. Syst. Evol. Microbiol.">
        <title>The Global Catalogue of Microorganisms (GCM) 10K type strain sequencing project: providing services to taxonomists for standard genome sequencing and annotation.</title>
        <authorList>
            <consortium name="The Broad Institute Genomics Platform"/>
            <consortium name="The Broad Institute Genome Sequencing Center for Infectious Disease"/>
            <person name="Wu L."/>
            <person name="Ma J."/>
        </authorList>
    </citation>
    <scope>NUCLEOTIDE SEQUENCE [LARGE SCALE GENOMIC DNA]</scope>
    <source>
        <strain evidence="5">JCM 16112</strain>
    </source>
</reference>
<dbReference type="PANTHER" id="PTHR10587:SF133">
    <property type="entry name" value="CHITIN DEACETYLASE 1-RELATED"/>
    <property type="match status" value="1"/>
</dbReference>
<dbReference type="InterPro" id="IPR011330">
    <property type="entry name" value="Glyco_hydro/deAcase_b/a-brl"/>
</dbReference>
<evidence type="ECO:0000259" key="3">
    <source>
        <dbReference type="PROSITE" id="PS51677"/>
    </source>
</evidence>
<dbReference type="RefSeq" id="WP_343853958.1">
    <property type="nucleotide sequence ID" value="NZ_BAAAFI010000045.1"/>
</dbReference>
<evidence type="ECO:0000256" key="1">
    <source>
        <dbReference type="ARBA" id="ARBA00022723"/>
    </source>
</evidence>
<name>A0ABP3YGT7_9BACT</name>
<proteinExistence type="predicted"/>
<dbReference type="Gene3D" id="3.20.20.370">
    <property type="entry name" value="Glycoside hydrolase/deacetylase"/>
    <property type="match status" value="1"/>
</dbReference>
<comment type="caution">
    <text evidence="4">The sequence shown here is derived from an EMBL/GenBank/DDBJ whole genome shotgun (WGS) entry which is preliminary data.</text>
</comment>
<keyword evidence="1" id="KW-0479">Metal-binding</keyword>
<keyword evidence="2" id="KW-0378">Hydrolase</keyword>
<dbReference type="PANTHER" id="PTHR10587">
    <property type="entry name" value="GLYCOSYL TRANSFERASE-RELATED"/>
    <property type="match status" value="1"/>
</dbReference>
<dbReference type="SUPFAM" id="SSF88713">
    <property type="entry name" value="Glycoside hydrolase/deacetylase"/>
    <property type="match status" value="1"/>
</dbReference>
<gene>
    <name evidence="4" type="ORF">GCM10009119_35050</name>
</gene>
<evidence type="ECO:0000256" key="2">
    <source>
        <dbReference type="ARBA" id="ARBA00022801"/>
    </source>
</evidence>
<dbReference type="PROSITE" id="PS51677">
    <property type="entry name" value="NODB"/>
    <property type="match status" value="1"/>
</dbReference>
<dbReference type="Pfam" id="PF01522">
    <property type="entry name" value="Polysacc_deac_1"/>
    <property type="match status" value="1"/>
</dbReference>
<dbReference type="InterPro" id="IPR002509">
    <property type="entry name" value="NODB_dom"/>
</dbReference>
<evidence type="ECO:0000313" key="4">
    <source>
        <dbReference type="EMBL" id="GAA0880535.1"/>
    </source>
</evidence>
<dbReference type="EMBL" id="BAAAFI010000045">
    <property type="protein sequence ID" value="GAA0880535.1"/>
    <property type="molecule type" value="Genomic_DNA"/>
</dbReference>
<protein>
    <submittedName>
        <fullName evidence="4">Polysaccharide deacetylase family protein</fullName>
    </submittedName>
</protein>
<evidence type="ECO:0000313" key="5">
    <source>
        <dbReference type="Proteomes" id="UP001500469"/>
    </source>
</evidence>
<accession>A0ABP3YGT7</accession>